<reference evidence="5 6" key="1">
    <citation type="submission" date="2006-06" db="EMBL/GenBank/DDBJ databases">
        <authorList>
            <person name="Moran M.A."/>
            <person name="Ferriera S."/>
            <person name="Johnson J."/>
            <person name="Kravitz S."/>
            <person name="Beeson K."/>
            <person name="Sutton G."/>
            <person name="Rogers Y.-H."/>
            <person name="Friedman R."/>
            <person name="Frazier M."/>
            <person name="Venter J.C."/>
        </authorList>
    </citation>
    <scope>NUCLEOTIDE SEQUENCE [LARGE SCALE GENOMIC DNA]</scope>
    <source>
        <strain evidence="5 6">E-37</strain>
    </source>
</reference>
<gene>
    <name evidence="5" type="ORF">SSE37_11909</name>
</gene>
<dbReference type="Gene3D" id="3.40.50.2300">
    <property type="match status" value="2"/>
</dbReference>
<dbReference type="OrthoDB" id="8184122at2"/>
<dbReference type="PANTHER" id="PTHR47235">
    <property type="entry name" value="BLR6548 PROTEIN"/>
    <property type="match status" value="1"/>
</dbReference>
<comment type="caution">
    <text evidence="5">The sequence shown here is derived from an EMBL/GenBank/DDBJ whole genome shotgun (WGS) entry which is preliminary data.</text>
</comment>
<dbReference type="Pfam" id="PF13458">
    <property type="entry name" value="Peripla_BP_6"/>
    <property type="match status" value="1"/>
</dbReference>
<evidence type="ECO:0000256" key="3">
    <source>
        <dbReference type="SAM" id="SignalP"/>
    </source>
</evidence>
<evidence type="ECO:0000256" key="1">
    <source>
        <dbReference type="ARBA" id="ARBA00010062"/>
    </source>
</evidence>
<name>A3K3Y4_SAGS3</name>
<dbReference type="eggNOG" id="COG0683">
    <property type="taxonomic scope" value="Bacteria"/>
</dbReference>
<evidence type="ECO:0000259" key="4">
    <source>
        <dbReference type="Pfam" id="PF13458"/>
    </source>
</evidence>
<dbReference type="EMBL" id="AAYA01000006">
    <property type="protein sequence ID" value="EBA08248.1"/>
    <property type="molecule type" value="Genomic_DNA"/>
</dbReference>
<dbReference type="SUPFAM" id="SSF53822">
    <property type="entry name" value="Periplasmic binding protein-like I"/>
    <property type="match status" value="1"/>
</dbReference>
<accession>A3K3Y4</accession>
<evidence type="ECO:0000256" key="2">
    <source>
        <dbReference type="ARBA" id="ARBA00022729"/>
    </source>
</evidence>
<dbReference type="CDD" id="cd06334">
    <property type="entry name" value="PBP1_ABC_ligand_binding-like"/>
    <property type="match status" value="1"/>
</dbReference>
<dbReference type="PANTHER" id="PTHR47235:SF1">
    <property type="entry name" value="BLR6548 PROTEIN"/>
    <property type="match status" value="1"/>
</dbReference>
<dbReference type="Proteomes" id="UP000005713">
    <property type="component" value="Unassembled WGS sequence"/>
</dbReference>
<protein>
    <submittedName>
        <fullName evidence="5">Putative branched-chain amino acid ABC transporter, periplasmic branched-chain amino acid binding protein</fullName>
    </submittedName>
</protein>
<keyword evidence="2 3" id="KW-0732">Signal</keyword>
<feature type="signal peptide" evidence="3">
    <location>
        <begin position="1"/>
        <end position="23"/>
    </location>
</feature>
<sequence>MKHFTKLAVAAVVAGVTAGAAMAQELYTPNLSYRTGPFAATGIPLMNGQADYMTMLNERDGGIGGAKINFEECETGYSTEKGVECYEKTKGQAIVTQPWSTGITLQVLPKTNVDEIPILASGYGFSPMMDGETFQWAFNTPAGYWDGADMIIQYLESQGSLEGKKIVHLHLDHPFGKEPLPVLEKLAEEKGFELVPIPVGLKEMQNQSAQWLQIRRERPDYVIMWGWGAMNAGAITEAVKTKFPMENFIGVWWAGHDADLKIVGEDGKGYKSISWSFPNAEAPVIADIKKYVVDAGLTKSNPEEMEGVFYNRGIIISAILAEGIRKAQEEYGTAEIDASQLRWGLENIDMTEARIDELGLTGMVPPFKTSCSDHTGKSGGWMLEWDGEKFVKASDHLVPNTEGYADLIASSAAEYAEANQPWPVNENCGG</sequence>
<keyword evidence="6" id="KW-1185">Reference proteome</keyword>
<dbReference type="RefSeq" id="WP_005859180.1">
    <property type="nucleotide sequence ID" value="NZ_AAYA01000006.1"/>
</dbReference>
<feature type="chain" id="PRO_5002655002" evidence="3">
    <location>
        <begin position="24"/>
        <end position="430"/>
    </location>
</feature>
<proteinExistence type="inferred from homology"/>
<comment type="similarity">
    <text evidence="1">Belongs to the leucine-binding protein family.</text>
</comment>
<dbReference type="InterPro" id="IPR028081">
    <property type="entry name" value="Leu-bd"/>
</dbReference>
<dbReference type="AlphaFoldDB" id="A3K3Y4"/>
<evidence type="ECO:0000313" key="6">
    <source>
        <dbReference type="Proteomes" id="UP000005713"/>
    </source>
</evidence>
<dbReference type="InterPro" id="IPR028082">
    <property type="entry name" value="Peripla_BP_I"/>
</dbReference>
<feature type="domain" description="Leucine-binding protein" evidence="4">
    <location>
        <begin position="31"/>
        <end position="387"/>
    </location>
</feature>
<evidence type="ECO:0000313" key="5">
    <source>
        <dbReference type="EMBL" id="EBA08248.1"/>
    </source>
</evidence>
<organism evidence="5 6">
    <name type="scientific">Sagittula stellata (strain ATCC 700073 / DSM 11524 / E-37)</name>
    <dbReference type="NCBI Taxonomy" id="388399"/>
    <lineage>
        <taxon>Bacteria</taxon>
        <taxon>Pseudomonadati</taxon>
        <taxon>Pseudomonadota</taxon>
        <taxon>Alphaproteobacteria</taxon>
        <taxon>Rhodobacterales</taxon>
        <taxon>Roseobacteraceae</taxon>
        <taxon>Sagittula</taxon>
    </lineage>
</organism>